<evidence type="ECO:0000256" key="3">
    <source>
        <dbReference type="ARBA" id="ARBA00023125"/>
    </source>
</evidence>
<dbReference type="PANTHER" id="PTHR30146:SF148">
    <property type="entry name" value="HTH-TYPE TRANSCRIPTIONAL REPRESSOR PURR-RELATED"/>
    <property type="match status" value="1"/>
</dbReference>
<protein>
    <submittedName>
        <fullName evidence="6">LacI family DNA-binding transcriptional regulator</fullName>
    </submittedName>
</protein>
<dbReference type="CDD" id="cd06267">
    <property type="entry name" value="PBP1_LacI_sugar_binding-like"/>
    <property type="match status" value="1"/>
</dbReference>
<dbReference type="GO" id="GO:0003700">
    <property type="term" value="F:DNA-binding transcription factor activity"/>
    <property type="evidence" value="ECO:0007669"/>
    <property type="project" value="TreeGrafter"/>
</dbReference>
<evidence type="ECO:0000313" key="6">
    <source>
        <dbReference type="EMBL" id="MDI2099212.1"/>
    </source>
</evidence>
<dbReference type="PROSITE" id="PS50932">
    <property type="entry name" value="HTH_LACI_2"/>
    <property type="match status" value="1"/>
</dbReference>
<gene>
    <name evidence="6" type="ORF">QF206_09590</name>
</gene>
<evidence type="ECO:0000259" key="5">
    <source>
        <dbReference type="PROSITE" id="PS50932"/>
    </source>
</evidence>
<keyword evidence="7" id="KW-1185">Reference proteome</keyword>
<dbReference type="PANTHER" id="PTHR30146">
    <property type="entry name" value="LACI-RELATED TRANSCRIPTIONAL REPRESSOR"/>
    <property type="match status" value="1"/>
</dbReference>
<dbReference type="InterPro" id="IPR028082">
    <property type="entry name" value="Peripla_BP_I"/>
</dbReference>
<dbReference type="CDD" id="cd01392">
    <property type="entry name" value="HTH_LacI"/>
    <property type="match status" value="1"/>
</dbReference>
<keyword evidence="2" id="KW-0805">Transcription regulation</keyword>
<dbReference type="Gene3D" id="1.10.260.40">
    <property type="entry name" value="lambda repressor-like DNA-binding domains"/>
    <property type="match status" value="1"/>
</dbReference>
<accession>A0AAW6TDR1</accession>
<dbReference type="GO" id="GO:0000976">
    <property type="term" value="F:transcription cis-regulatory region binding"/>
    <property type="evidence" value="ECO:0007669"/>
    <property type="project" value="TreeGrafter"/>
</dbReference>
<dbReference type="PROSITE" id="PS00356">
    <property type="entry name" value="HTH_LACI_1"/>
    <property type="match status" value="1"/>
</dbReference>
<keyword evidence="3 6" id="KW-0238">DNA-binding</keyword>
<evidence type="ECO:0000256" key="1">
    <source>
        <dbReference type="ARBA" id="ARBA00022491"/>
    </source>
</evidence>
<keyword evidence="4" id="KW-0804">Transcription</keyword>
<proteinExistence type="predicted"/>
<dbReference type="Pfam" id="PF00356">
    <property type="entry name" value="LacI"/>
    <property type="match status" value="1"/>
</dbReference>
<dbReference type="Pfam" id="PF13377">
    <property type="entry name" value="Peripla_BP_3"/>
    <property type="match status" value="1"/>
</dbReference>
<reference evidence="6 7" key="1">
    <citation type="submission" date="2023-04" db="EMBL/GenBank/DDBJ databases">
        <title>Klugiella caeni sp. nov. isolated from the sludge of biochemical tank.</title>
        <authorList>
            <person name="Geng K."/>
        </authorList>
    </citation>
    <scope>NUCLEOTIDE SEQUENCE [LARGE SCALE GENOMIC DNA]</scope>
    <source>
        <strain evidence="6 7">YN-L-19</strain>
    </source>
</reference>
<keyword evidence="1" id="KW-0678">Repressor</keyword>
<organism evidence="6 7">
    <name type="scientific">Ruicaihuangia caeni</name>
    <dbReference type="NCBI Taxonomy" id="3042517"/>
    <lineage>
        <taxon>Bacteria</taxon>
        <taxon>Bacillati</taxon>
        <taxon>Actinomycetota</taxon>
        <taxon>Actinomycetes</taxon>
        <taxon>Micrococcales</taxon>
        <taxon>Microbacteriaceae</taxon>
        <taxon>Ruicaihuangia</taxon>
    </lineage>
</organism>
<dbReference type="InterPro" id="IPR010982">
    <property type="entry name" value="Lambda_DNA-bd_dom_sf"/>
</dbReference>
<dbReference type="AlphaFoldDB" id="A0AAW6TDR1"/>
<evidence type="ECO:0000256" key="4">
    <source>
        <dbReference type="ARBA" id="ARBA00023163"/>
    </source>
</evidence>
<evidence type="ECO:0000256" key="2">
    <source>
        <dbReference type="ARBA" id="ARBA00023015"/>
    </source>
</evidence>
<name>A0AAW6TDR1_9MICO</name>
<dbReference type="InterPro" id="IPR000843">
    <property type="entry name" value="HTH_LacI"/>
</dbReference>
<dbReference type="SUPFAM" id="SSF47413">
    <property type="entry name" value="lambda repressor-like DNA-binding domains"/>
    <property type="match status" value="1"/>
</dbReference>
<dbReference type="InterPro" id="IPR046335">
    <property type="entry name" value="LacI/GalR-like_sensor"/>
</dbReference>
<dbReference type="Proteomes" id="UP001321506">
    <property type="component" value="Unassembled WGS sequence"/>
</dbReference>
<dbReference type="SMART" id="SM00354">
    <property type="entry name" value="HTH_LACI"/>
    <property type="match status" value="1"/>
</dbReference>
<sequence>MVTIREVAEAAGVSQATAARALNGYGSVSARALERVTESAARLGYKTNMIAQALRLGQTRAIGFVPGDIENPFFAKIARHLGDTLEASGYTLLLSSSDERPDRERKVVETLRQHMVSGFVVAPTAQDDAPHLAQLVEDGVPLVLIDRRVEGLRADSVTVNNEGAGFQAVLHLIEHGHRDIAILVDDLQIASSAERFAGYQKALDAHGIRLEPTYIGVGGASREGAYEAAHRVLTLGHRPTALFATDNFMTEGALRALRDLGLRMPADVSIVGFDDFDLTTFVDPAVTVVAQPIAELGQEAGRLILRRLEGAEDEPHNVNLLAELIIRGSVEAPPASDAA</sequence>
<dbReference type="SUPFAM" id="SSF53822">
    <property type="entry name" value="Periplasmic binding protein-like I"/>
    <property type="match status" value="1"/>
</dbReference>
<dbReference type="EMBL" id="JASATX010000003">
    <property type="protein sequence ID" value="MDI2099212.1"/>
    <property type="molecule type" value="Genomic_DNA"/>
</dbReference>
<feature type="domain" description="HTH lacI-type" evidence="5">
    <location>
        <begin position="2"/>
        <end position="56"/>
    </location>
</feature>
<dbReference type="RefSeq" id="WP_281488991.1">
    <property type="nucleotide sequence ID" value="NZ_JASATX010000003.1"/>
</dbReference>
<comment type="caution">
    <text evidence="6">The sequence shown here is derived from an EMBL/GenBank/DDBJ whole genome shotgun (WGS) entry which is preliminary data.</text>
</comment>
<dbReference type="Gene3D" id="3.40.50.2300">
    <property type="match status" value="2"/>
</dbReference>
<evidence type="ECO:0000313" key="7">
    <source>
        <dbReference type="Proteomes" id="UP001321506"/>
    </source>
</evidence>